<protein>
    <submittedName>
        <fullName evidence="2">Uncharacterized protein</fullName>
    </submittedName>
</protein>
<proteinExistence type="predicted"/>
<keyword evidence="3" id="KW-1185">Reference proteome</keyword>
<accession>A0ABP1N2K7</accession>
<gene>
    <name evidence="2" type="ORF">XYLVIOL_LOCUS761</name>
</gene>
<comment type="caution">
    <text evidence="2">The sequence shown here is derived from an EMBL/GenBank/DDBJ whole genome shotgun (WGS) entry which is preliminary data.</text>
</comment>
<dbReference type="EMBL" id="CAXAJV020001281">
    <property type="protein sequence ID" value="CAL7933961.1"/>
    <property type="molecule type" value="Genomic_DNA"/>
</dbReference>
<evidence type="ECO:0000313" key="2">
    <source>
        <dbReference type="EMBL" id="CAL7933961.1"/>
    </source>
</evidence>
<feature type="region of interest" description="Disordered" evidence="1">
    <location>
        <begin position="1"/>
        <end position="35"/>
    </location>
</feature>
<sequence>MLFTEQHRSSSQAAIEEQRVKRSNGRKREFSKHCSQTVAVNHTRQRENNPGCFQNRPSKFGRGTVERSLRERDSNLVSIIKAPNLQGARSRVIAIRCQRGTSEKM</sequence>
<organism evidence="2 3">
    <name type="scientific">Xylocopa violacea</name>
    <name type="common">Violet carpenter bee</name>
    <name type="synonym">Apis violacea</name>
    <dbReference type="NCBI Taxonomy" id="135666"/>
    <lineage>
        <taxon>Eukaryota</taxon>
        <taxon>Metazoa</taxon>
        <taxon>Ecdysozoa</taxon>
        <taxon>Arthropoda</taxon>
        <taxon>Hexapoda</taxon>
        <taxon>Insecta</taxon>
        <taxon>Pterygota</taxon>
        <taxon>Neoptera</taxon>
        <taxon>Endopterygota</taxon>
        <taxon>Hymenoptera</taxon>
        <taxon>Apocrita</taxon>
        <taxon>Aculeata</taxon>
        <taxon>Apoidea</taxon>
        <taxon>Anthophila</taxon>
        <taxon>Apidae</taxon>
        <taxon>Xylocopa</taxon>
        <taxon>Xylocopa</taxon>
    </lineage>
</organism>
<evidence type="ECO:0000256" key="1">
    <source>
        <dbReference type="SAM" id="MobiDB-lite"/>
    </source>
</evidence>
<reference evidence="2 3" key="1">
    <citation type="submission" date="2024-08" db="EMBL/GenBank/DDBJ databases">
        <authorList>
            <person name="Will J Nash"/>
            <person name="Angela Man"/>
            <person name="Seanna McTaggart"/>
            <person name="Kendall Baker"/>
            <person name="Tom Barker"/>
            <person name="Leah Catchpole"/>
            <person name="Alex Durrant"/>
            <person name="Karim Gharbi"/>
            <person name="Naomi Irish"/>
            <person name="Gemy Kaithakottil"/>
            <person name="Debby Ku"/>
            <person name="Aaliyah Providence"/>
            <person name="Felix Shaw"/>
            <person name="David Swarbreck"/>
            <person name="Chris Watkins"/>
            <person name="Ann M. McCartney"/>
            <person name="Giulio Formenti"/>
            <person name="Alice Mouton"/>
            <person name="Noel Vella"/>
            <person name="Bjorn M von Reumont"/>
            <person name="Adriana Vella"/>
            <person name="Wilfried Haerty"/>
        </authorList>
    </citation>
    <scope>NUCLEOTIDE SEQUENCE [LARGE SCALE GENOMIC DNA]</scope>
</reference>
<name>A0ABP1N2K7_XYLVO</name>
<dbReference type="Proteomes" id="UP001642520">
    <property type="component" value="Unassembled WGS sequence"/>
</dbReference>
<evidence type="ECO:0000313" key="3">
    <source>
        <dbReference type="Proteomes" id="UP001642520"/>
    </source>
</evidence>
<feature type="compositionally biased region" description="Basic and acidic residues" evidence="1">
    <location>
        <begin position="16"/>
        <end position="32"/>
    </location>
</feature>